<evidence type="ECO:0000256" key="1">
    <source>
        <dbReference type="ARBA" id="ARBA00007896"/>
    </source>
</evidence>
<dbReference type="GO" id="GO:0016829">
    <property type="term" value="F:lyase activity"/>
    <property type="evidence" value="ECO:0007669"/>
    <property type="project" value="UniProtKB-KW"/>
</dbReference>
<dbReference type="InterPro" id="IPR016938">
    <property type="entry name" value="UPF0317"/>
</dbReference>
<sequence length="265" mass="28466">MTASTVSPVTTSPAAIRRRIRSGAFQGHTGGQAPGYLQGNLAILPEPYASDFLRFCVANPKPCPLLGVGEPGNPHLVGLGEDLDIRTDVPRYRIFRDGELVDTVSDLCHVWRDDLVAFAIGCSFSFEDALLRAGIRVPHIAAGRNVPMYATHLETNACGPFAGPMVVSMRAFKPRDAIRAMVLSERQPLAHGAPLHFGDPAAIGIADIMTPDFGDPPVMADGEVPVFWACGVTPQLAIRRARPEFAITHDPGHMLITDRLAEQGA</sequence>
<dbReference type="Gene3D" id="3.40.1640.10">
    <property type="entry name" value="PSTPO5379-like"/>
    <property type="match status" value="1"/>
</dbReference>
<dbReference type="EMBL" id="JAFMPP010000005">
    <property type="protein sequence ID" value="MBO0662585.1"/>
    <property type="molecule type" value="Genomic_DNA"/>
</dbReference>
<dbReference type="Gene3D" id="3.30.2040.10">
    <property type="entry name" value="PSTPO5379-like domain"/>
    <property type="match status" value="1"/>
</dbReference>
<dbReference type="NCBIfam" id="NF003969">
    <property type="entry name" value="PRK05463.1"/>
    <property type="match status" value="1"/>
</dbReference>
<evidence type="ECO:0000313" key="4">
    <source>
        <dbReference type="EMBL" id="MBO0662585.1"/>
    </source>
</evidence>
<name>A0A939JTX4_9HYPH</name>
<dbReference type="PANTHER" id="PTHR32022:SF10">
    <property type="entry name" value="D-GLUTAMATE CYCLASE, MITOCHONDRIAL"/>
    <property type="match status" value="1"/>
</dbReference>
<evidence type="ECO:0000256" key="2">
    <source>
        <dbReference type="ARBA" id="ARBA00023239"/>
    </source>
</evidence>
<dbReference type="Proteomes" id="UP000664122">
    <property type="component" value="Unassembled WGS sequence"/>
</dbReference>
<comment type="similarity">
    <text evidence="1 3">Belongs to the D-glutamate cyclase family.</text>
</comment>
<dbReference type="FunFam" id="3.30.2040.10:FF:000001">
    <property type="entry name" value="D-glutamate cyclase, mitochondrial"/>
    <property type="match status" value="1"/>
</dbReference>
<dbReference type="AlphaFoldDB" id="A0A939JTX4"/>
<dbReference type="InterPro" id="IPR038021">
    <property type="entry name" value="Putative_hydro-lyase"/>
</dbReference>
<keyword evidence="2 3" id="KW-0456">Lyase</keyword>
<protein>
    <recommendedName>
        <fullName evidence="3">Putative hydro-lyase J1C48_08355</fullName>
        <ecNumber evidence="3">4.2.1.-</ecNumber>
    </recommendedName>
</protein>
<dbReference type="EC" id="4.2.1.-" evidence="3"/>
<gene>
    <name evidence="4" type="ORF">J1C48_08355</name>
</gene>
<dbReference type="SUPFAM" id="SSF160920">
    <property type="entry name" value="PSTPO5379-like"/>
    <property type="match status" value="1"/>
</dbReference>
<accession>A0A939JTX4</accession>
<dbReference type="RefSeq" id="WP_207257361.1">
    <property type="nucleotide sequence ID" value="NZ_JAFMPP010000005.1"/>
</dbReference>
<keyword evidence="5" id="KW-1185">Reference proteome</keyword>
<dbReference type="Pfam" id="PF07286">
    <property type="entry name" value="D-Glu_cyclase"/>
    <property type="match status" value="1"/>
</dbReference>
<dbReference type="HAMAP" id="MF_01830">
    <property type="entry name" value="Hydro_lyase"/>
    <property type="match status" value="1"/>
</dbReference>
<reference evidence="4" key="1">
    <citation type="submission" date="2021-03" db="EMBL/GenBank/DDBJ databases">
        <title>Whole genome sequence of Jiella sp. CQZ9-1.</title>
        <authorList>
            <person name="Tuo L."/>
        </authorList>
    </citation>
    <scope>NUCLEOTIDE SEQUENCE</scope>
    <source>
        <strain evidence="4">CQZ9-1</strain>
    </source>
</reference>
<dbReference type="InterPro" id="IPR009906">
    <property type="entry name" value="D-Glu_cyclase"/>
</dbReference>
<organism evidence="4 5">
    <name type="scientific">Jiella flava</name>
    <dbReference type="NCBI Taxonomy" id="2816857"/>
    <lineage>
        <taxon>Bacteria</taxon>
        <taxon>Pseudomonadati</taxon>
        <taxon>Pseudomonadota</taxon>
        <taxon>Alphaproteobacteria</taxon>
        <taxon>Hyphomicrobiales</taxon>
        <taxon>Aurantimonadaceae</taxon>
        <taxon>Jiella</taxon>
    </lineage>
</organism>
<evidence type="ECO:0000256" key="3">
    <source>
        <dbReference type="HAMAP-Rule" id="MF_01830"/>
    </source>
</evidence>
<dbReference type="PIRSF" id="PIRSF029755">
    <property type="entry name" value="UCP029755"/>
    <property type="match status" value="1"/>
</dbReference>
<evidence type="ECO:0000313" key="5">
    <source>
        <dbReference type="Proteomes" id="UP000664122"/>
    </source>
</evidence>
<comment type="caution">
    <text evidence="4">The sequence shown here is derived from an EMBL/GenBank/DDBJ whole genome shotgun (WGS) entry which is preliminary data.</text>
</comment>
<proteinExistence type="inferred from homology"/>
<dbReference type="PANTHER" id="PTHR32022">
    <property type="entry name" value="D-GLUTAMATE CYCLASE, MITOCHONDRIAL"/>
    <property type="match status" value="1"/>
</dbReference>